<dbReference type="EnsemblMetazoa" id="XM_019994532.1">
    <property type="protein sequence ID" value="XP_019850091.1"/>
    <property type="gene ID" value="LOC100636024"/>
</dbReference>
<dbReference type="PROSITE" id="PS50023">
    <property type="entry name" value="LIM_DOMAIN_2"/>
    <property type="match status" value="3"/>
</dbReference>
<feature type="domain" description="LIM zinc-binding" evidence="11">
    <location>
        <begin position="456"/>
        <end position="514"/>
    </location>
</feature>
<dbReference type="CDD" id="cd09339">
    <property type="entry name" value="LIM4_Paxillin_like"/>
    <property type="match status" value="1"/>
</dbReference>
<keyword evidence="8 9" id="KW-0440">LIM domain</keyword>
<dbReference type="PANTHER" id="PTHR24216:SF8">
    <property type="entry name" value="PAXILLIN, ISOFORM F"/>
    <property type="match status" value="1"/>
</dbReference>
<feature type="domain" description="LIM zinc-binding" evidence="11">
    <location>
        <begin position="279"/>
        <end position="337"/>
    </location>
</feature>
<dbReference type="Gene3D" id="2.10.110.10">
    <property type="entry name" value="Cysteine Rich Protein"/>
    <property type="match status" value="4"/>
</dbReference>
<dbReference type="GO" id="GO:0070161">
    <property type="term" value="C:anchoring junction"/>
    <property type="evidence" value="ECO:0007669"/>
    <property type="project" value="UniProtKB-SubCell"/>
</dbReference>
<dbReference type="InterPro" id="IPR001781">
    <property type="entry name" value="Znf_LIM"/>
</dbReference>
<feature type="region of interest" description="Disordered" evidence="10">
    <location>
        <begin position="20"/>
        <end position="205"/>
    </location>
</feature>
<evidence type="ECO:0000256" key="4">
    <source>
        <dbReference type="ARBA" id="ARBA00022723"/>
    </source>
</evidence>
<protein>
    <recommendedName>
        <fullName evidence="11">LIM zinc-binding domain-containing protein</fullName>
    </recommendedName>
</protein>
<dbReference type="PANTHER" id="PTHR24216">
    <property type="entry name" value="PAXILLIN-RELATED"/>
    <property type="match status" value="1"/>
</dbReference>
<evidence type="ECO:0000256" key="5">
    <source>
        <dbReference type="ARBA" id="ARBA00022737"/>
    </source>
</evidence>
<dbReference type="SMART" id="SM00132">
    <property type="entry name" value="LIM"/>
    <property type="match status" value="4"/>
</dbReference>
<feature type="compositionally biased region" description="Polar residues" evidence="10">
    <location>
        <begin position="166"/>
        <end position="176"/>
    </location>
</feature>
<accession>A0AAN0J052</accession>
<feature type="compositionally biased region" description="Pro residues" evidence="10">
    <location>
        <begin position="57"/>
        <end position="71"/>
    </location>
</feature>
<evidence type="ECO:0000256" key="10">
    <source>
        <dbReference type="SAM" id="MobiDB-lite"/>
    </source>
</evidence>
<evidence type="ECO:0000256" key="3">
    <source>
        <dbReference type="ARBA" id="ARBA00022490"/>
    </source>
</evidence>
<dbReference type="Proteomes" id="UP000007879">
    <property type="component" value="Unassembled WGS sequence"/>
</dbReference>
<sequence>MIYPPDELLADLQSVIPEATTDGRASAGSGKGQYDYLPDLPGADDSSKGGRRSDPFEVPPGYDPPAMTPPPGDEEEEAYSTVTHTPRYVPKQEQRGESPPPAKPRRTDRPEYDTTAMFRKQENVETGGGGGGGGGGLEELDNLLEMLSTTQQKQTTGANEAPPTAPASTGRPTVSQFMDELTEVERKVSHEREAPKSSSRPTASAATHELDMLMADLSDFKLPPQAQVSKPPPPPQEEGPYARPHKEPRIKSQISNLDSMIGSLQSNMNRQGIDTSSKGTCAACDKPIFGKVINAMKRVWHPEHFTCSQCDTELGNITFYEHNNTPYCEKDYHELFAPRCAYCNGPILDRCMRALDKTWHPEHFFCTLCGKHFGPEGFHAKDSKAYCRECYFEKFAPRCKRCEKAIMEGFITALGSQWHSDCFCCKVCSVTFPHGDYYDYNGEPHCEIHYHAQRGTLCAQCQKPITGQCVSAMGKKFHPDHFTCAFCLKQLNKGTFKEHRNNAYCQPCFIKLFG</sequence>
<keyword evidence="13" id="KW-1185">Reference proteome</keyword>
<dbReference type="PROSITE" id="PS00478">
    <property type="entry name" value="LIM_DOMAIN_1"/>
    <property type="match status" value="3"/>
</dbReference>
<dbReference type="FunFam" id="2.10.110.10:FF:000008">
    <property type="entry name" value="Paxillin isoform 1"/>
    <property type="match status" value="1"/>
</dbReference>
<feature type="region of interest" description="Disordered" evidence="10">
    <location>
        <begin position="223"/>
        <end position="249"/>
    </location>
</feature>
<reference evidence="12" key="2">
    <citation type="submission" date="2024-06" db="UniProtKB">
        <authorList>
            <consortium name="EnsemblMetazoa"/>
        </authorList>
    </citation>
    <scope>IDENTIFICATION</scope>
</reference>
<evidence type="ECO:0000256" key="2">
    <source>
        <dbReference type="ARBA" id="ARBA00004496"/>
    </source>
</evidence>
<evidence type="ECO:0000256" key="6">
    <source>
        <dbReference type="ARBA" id="ARBA00022833"/>
    </source>
</evidence>
<keyword evidence="3" id="KW-0963">Cytoplasm</keyword>
<dbReference type="Pfam" id="PF00412">
    <property type="entry name" value="LIM"/>
    <property type="match status" value="4"/>
</dbReference>
<name>A0AAN0J052_AMPQE</name>
<feature type="compositionally biased region" description="Polar residues" evidence="10">
    <location>
        <begin position="196"/>
        <end position="205"/>
    </location>
</feature>
<feature type="compositionally biased region" description="Polar residues" evidence="10">
    <location>
        <begin position="147"/>
        <end position="158"/>
    </location>
</feature>
<dbReference type="SUPFAM" id="SSF57716">
    <property type="entry name" value="Glucocorticoid receptor-like (DNA-binding domain)"/>
    <property type="match status" value="5"/>
</dbReference>
<reference evidence="13" key="1">
    <citation type="journal article" date="2010" name="Nature">
        <title>The Amphimedon queenslandica genome and the evolution of animal complexity.</title>
        <authorList>
            <person name="Srivastava M."/>
            <person name="Simakov O."/>
            <person name="Chapman J."/>
            <person name="Fahey B."/>
            <person name="Gauthier M.E."/>
            <person name="Mitros T."/>
            <person name="Richards G.S."/>
            <person name="Conaco C."/>
            <person name="Dacre M."/>
            <person name="Hellsten U."/>
            <person name="Larroux C."/>
            <person name="Putnam N.H."/>
            <person name="Stanke M."/>
            <person name="Adamska M."/>
            <person name="Darling A."/>
            <person name="Degnan S.M."/>
            <person name="Oakley T.H."/>
            <person name="Plachetzki D.C."/>
            <person name="Zhai Y."/>
            <person name="Adamski M."/>
            <person name="Calcino A."/>
            <person name="Cummins S.F."/>
            <person name="Goodstein D.M."/>
            <person name="Harris C."/>
            <person name="Jackson D.J."/>
            <person name="Leys S.P."/>
            <person name="Shu S."/>
            <person name="Woodcroft B.J."/>
            <person name="Vervoort M."/>
            <person name="Kosik K.S."/>
            <person name="Manning G."/>
            <person name="Degnan B.M."/>
            <person name="Rokhsar D.S."/>
        </authorList>
    </citation>
    <scope>NUCLEOTIDE SEQUENCE [LARGE SCALE GENOMIC DNA]</scope>
</reference>
<comment type="subcellular location">
    <subcellularLocation>
        <location evidence="1">Cell junction</location>
    </subcellularLocation>
    <subcellularLocation>
        <location evidence="2">Cytoplasm</location>
    </subcellularLocation>
</comment>
<evidence type="ECO:0000256" key="7">
    <source>
        <dbReference type="ARBA" id="ARBA00022949"/>
    </source>
</evidence>
<proteinExistence type="predicted"/>
<keyword evidence="5" id="KW-0677">Repeat</keyword>
<dbReference type="FunFam" id="2.10.110.10:FF:000018">
    <property type="entry name" value="Paxillin isoform 1"/>
    <property type="match status" value="1"/>
</dbReference>
<evidence type="ECO:0000256" key="1">
    <source>
        <dbReference type="ARBA" id="ARBA00004282"/>
    </source>
</evidence>
<organism evidence="12 13">
    <name type="scientific">Amphimedon queenslandica</name>
    <name type="common">Sponge</name>
    <dbReference type="NCBI Taxonomy" id="400682"/>
    <lineage>
        <taxon>Eukaryota</taxon>
        <taxon>Metazoa</taxon>
        <taxon>Porifera</taxon>
        <taxon>Demospongiae</taxon>
        <taxon>Heteroscleromorpha</taxon>
        <taxon>Haplosclerida</taxon>
        <taxon>Niphatidae</taxon>
        <taxon>Amphimedon</taxon>
    </lineage>
</organism>
<dbReference type="FunFam" id="2.10.110.10:FF:000009">
    <property type="entry name" value="Paxillin isoform 1"/>
    <property type="match status" value="1"/>
</dbReference>
<dbReference type="GO" id="GO:0046872">
    <property type="term" value="F:metal ion binding"/>
    <property type="evidence" value="ECO:0007669"/>
    <property type="project" value="UniProtKB-KW"/>
</dbReference>
<dbReference type="GO" id="GO:0005737">
    <property type="term" value="C:cytoplasm"/>
    <property type="evidence" value="ECO:0007669"/>
    <property type="project" value="UniProtKB-SubCell"/>
</dbReference>
<evidence type="ECO:0000313" key="12">
    <source>
        <dbReference type="EnsemblMetazoa" id="XP_019850091.1"/>
    </source>
</evidence>
<evidence type="ECO:0000313" key="13">
    <source>
        <dbReference type="Proteomes" id="UP000007879"/>
    </source>
</evidence>
<feature type="compositionally biased region" description="Basic and acidic residues" evidence="10">
    <location>
        <begin position="45"/>
        <end position="55"/>
    </location>
</feature>
<dbReference type="AlphaFoldDB" id="A0AAN0J052"/>
<evidence type="ECO:0000259" key="11">
    <source>
        <dbReference type="PROSITE" id="PS50023"/>
    </source>
</evidence>
<evidence type="ECO:0000256" key="9">
    <source>
        <dbReference type="PROSITE-ProRule" id="PRU00125"/>
    </source>
</evidence>
<feature type="compositionally biased region" description="Gly residues" evidence="10">
    <location>
        <begin position="126"/>
        <end position="137"/>
    </location>
</feature>
<keyword evidence="6 9" id="KW-0862">Zinc</keyword>
<feature type="compositionally biased region" description="Basic and acidic residues" evidence="10">
    <location>
        <begin position="183"/>
        <end position="195"/>
    </location>
</feature>
<dbReference type="KEGG" id="aqu:100636024"/>
<gene>
    <name evidence="12" type="primary">100636024</name>
</gene>
<evidence type="ECO:0000256" key="8">
    <source>
        <dbReference type="ARBA" id="ARBA00023038"/>
    </source>
</evidence>
<keyword evidence="4 9" id="KW-0479">Metal-binding</keyword>
<feature type="domain" description="LIM zinc-binding" evidence="11">
    <location>
        <begin position="338"/>
        <end position="397"/>
    </location>
</feature>
<keyword evidence="7" id="KW-0965">Cell junction</keyword>